<dbReference type="InterPro" id="IPR025558">
    <property type="entry name" value="DUF4283"/>
</dbReference>
<evidence type="ECO:0000256" key="2">
    <source>
        <dbReference type="SAM" id="MobiDB-lite"/>
    </source>
</evidence>
<comment type="caution">
    <text evidence="4">The sequence shown here is derived from an EMBL/GenBank/DDBJ whole genome shotgun (WGS) entry which is preliminary data.</text>
</comment>
<dbReference type="InterPro" id="IPR001878">
    <property type="entry name" value="Znf_CCHC"/>
</dbReference>
<feature type="compositionally biased region" description="Basic and acidic residues" evidence="2">
    <location>
        <begin position="326"/>
        <end position="339"/>
    </location>
</feature>
<keyword evidence="1" id="KW-0862">Zinc</keyword>
<sequence>MLSTLQNSDNDGEGVAQPDDNRNTKKVRFKENVVDEDTTMAVDLESQPSMSWKENLFGGYCVASESVRNESSAENENVFELLEGDVNTSIFDGIPAINFSDRVKEILFKEMELTVIVKLLGQNIGYTVLHNRIIFLWKPLNPIKIMDIANGYFLVKFQDHNDYNRVLSQGPWTVYGQYLTVQPWTKHFSPLQPYPSVVLAWIRLPNLQGYLYKQKIIEAIGGLIGKVVKLDVQTGNQTRGRFARLAVYLNLDRPLISQILVDGVAQRVEYEALLTMCFTCGKYGHLKELCSSVVSSQNLVGLTNKVDKTHVESTAVARSIPVSNMDEGRSNSDDRKKGPEFGPWMLVEKKASRRGKRESMEGIPARQSKHPSGSRFAALFEEKNSNTKSGQDLSIESGQDSIKRSGQSADRFLGIFLNGGSTAKLKRADSKSINEASNSLMVTGQEKNKSSGLFKEPELKELLGNKENKNLGQKSKVSLDMKLGKRPMESEGDVGKNGGVIDNFSNSNLYTFVIAVPISDNTLDPGNHSAVSFNKKFNTIHQDNSKPRSVEFLELGPTSKSNGPKKRRNGGRESGSRNFKKSYFTLRGRGNYFKSSGNTRIPLAESMVAMAELLSSQVLCEDSNAEVDGVDSKSDCNIDPKSQV</sequence>
<feature type="region of interest" description="Disordered" evidence="2">
    <location>
        <begin position="1"/>
        <end position="28"/>
    </location>
</feature>
<dbReference type="EMBL" id="JAIQCV010000007">
    <property type="protein sequence ID" value="KAH1082384.1"/>
    <property type="molecule type" value="Genomic_DNA"/>
</dbReference>
<dbReference type="GO" id="GO:0008270">
    <property type="term" value="F:zinc ion binding"/>
    <property type="evidence" value="ECO:0007669"/>
    <property type="project" value="UniProtKB-KW"/>
</dbReference>
<dbReference type="PANTHER" id="PTHR31286:SF173">
    <property type="entry name" value="DUF4283 DOMAIN-CONTAINING PROTEIN"/>
    <property type="match status" value="1"/>
</dbReference>
<dbReference type="Proteomes" id="UP000828251">
    <property type="component" value="Unassembled WGS sequence"/>
</dbReference>
<protein>
    <recommendedName>
        <fullName evidence="3">CCHC-type domain-containing protein</fullName>
    </recommendedName>
</protein>
<keyword evidence="1" id="KW-0863">Zinc-finger</keyword>
<dbReference type="PANTHER" id="PTHR31286">
    <property type="entry name" value="GLYCINE-RICH CELL WALL STRUCTURAL PROTEIN 1.8-LIKE"/>
    <property type="match status" value="1"/>
</dbReference>
<reference evidence="4 5" key="1">
    <citation type="journal article" date="2021" name="Plant Biotechnol. J.">
        <title>Multi-omics assisted identification of the key and species-specific regulatory components of drought-tolerant mechanisms in Gossypium stocksii.</title>
        <authorList>
            <person name="Yu D."/>
            <person name="Ke L."/>
            <person name="Zhang D."/>
            <person name="Wu Y."/>
            <person name="Sun Y."/>
            <person name="Mei J."/>
            <person name="Sun J."/>
            <person name="Sun Y."/>
        </authorList>
    </citation>
    <scope>NUCLEOTIDE SEQUENCE [LARGE SCALE GENOMIC DNA]</scope>
    <source>
        <strain evidence="5">cv. E1</strain>
        <tissue evidence="4">Leaf</tissue>
    </source>
</reference>
<dbReference type="AlphaFoldDB" id="A0A9D3VI05"/>
<feature type="region of interest" description="Disordered" evidence="2">
    <location>
        <begin position="553"/>
        <end position="580"/>
    </location>
</feature>
<keyword evidence="5" id="KW-1185">Reference proteome</keyword>
<evidence type="ECO:0000256" key="1">
    <source>
        <dbReference type="PROSITE-ProRule" id="PRU00047"/>
    </source>
</evidence>
<proteinExistence type="predicted"/>
<accession>A0A9D3VI05</accession>
<gene>
    <name evidence="4" type="ORF">J1N35_022145</name>
</gene>
<dbReference type="OrthoDB" id="682893at2759"/>
<feature type="region of interest" description="Disordered" evidence="2">
    <location>
        <begin position="317"/>
        <end position="402"/>
    </location>
</feature>
<feature type="compositionally biased region" description="Basic and acidic residues" evidence="2">
    <location>
        <begin position="19"/>
        <end position="28"/>
    </location>
</feature>
<keyword evidence="1" id="KW-0479">Metal-binding</keyword>
<dbReference type="Pfam" id="PF14111">
    <property type="entry name" value="DUF4283"/>
    <property type="match status" value="1"/>
</dbReference>
<dbReference type="PROSITE" id="PS50158">
    <property type="entry name" value="ZF_CCHC"/>
    <property type="match status" value="1"/>
</dbReference>
<dbReference type="InterPro" id="IPR040256">
    <property type="entry name" value="At4g02000-like"/>
</dbReference>
<feature type="compositionally biased region" description="Polar residues" evidence="2">
    <location>
        <begin position="386"/>
        <end position="402"/>
    </location>
</feature>
<dbReference type="GO" id="GO:0003676">
    <property type="term" value="F:nucleic acid binding"/>
    <property type="evidence" value="ECO:0007669"/>
    <property type="project" value="InterPro"/>
</dbReference>
<evidence type="ECO:0000259" key="3">
    <source>
        <dbReference type="PROSITE" id="PS50158"/>
    </source>
</evidence>
<organism evidence="4 5">
    <name type="scientific">Gossypium stocksii</name>
    <dbReference type="NCBI Taxonomy" id="47602"/>
    <lineage>
        <taxon>Eukaryota</taxon>
        <taxon>Viridiplantae</taxon>
        <taxon>Streptophyta</taxon>
        <taxon>Embryophyta</taxon>
        <taxon>Tracheophyta</taxon>
        <taxon>Spermatophyta</taxon>
        <taxon>Magnoliopsida</taxon>
        <taxon>eudicotyledons</taxon>
        <taxon>Gunneridae</taxon>
        <taxon>Pentapetalae</taxon>
        <taxon>rosids</taxon>
        <taxon>malvids</taxon>
        <taxon>Malvales</taxon>
        <taxon>Malvaceae</taxon>
        <taxon>Malvoideae</taxon>
        <taxon>Gossypium</taxon>
    </lineage>
</organism>
<evidence type="ECO:0000313" key="4">
    <source>
        <dbReference type="EMBL" id="KAH1082384.1"/>
    </source>
</evidence>
<name>A0A9D3VI05_9ROSI</name>
<evidence type="ECO:0000313" key="5">
    <source>
        <dbReference type="Proteomes" id="UP000828251"/>
    </source>
</evidence>
<feature type="domain" description="CCHC-type" evidence="3">
    <location>
        <begin position="277"/>
        <end position="290"/>
    </location>
</feature>